<proteinExistence type="predicted"/>
<evidence type="ECO:0000313" key="1">
    <source>
        <dbReference type="EMBL" id="QJH92985.1"/>
    </source>
</evidence>
<name>A0A6M3X8H3_9ZZZZ</name>
<sequence length="146" mass="17026">MERYDELLSDLKERFERDNRKLQLLKGVHPFLQKLVKDVQAKYENSSVELYWGGINSISISVYRISIDDVIEDLCGPIHRRYGRDWTMEPDASGSVAFLYKIPIDTFENVYINLFSHEGIDASCKIVLISSKPSTWEEKKYAIECR</sequence>
<organism evidence="1">
    <name type="scientific">viral metagenome</name>
    <dbReference type="NCBI Taxonomy" id="1070528"/>
    <lineage>
        <taxon>unclassified sequences</taxon>
        <taxon>metagenomes</taxon>
        <taxon>organismal metagenomes</taxon>
    </lineage>
</organism>
<dbReference type="AlphaFoldDB" id="A0A6M3X8H3"/>
<protein>
    <submittedName>
        <fullName evidence="1">Uncharacterized protein</fullName>
    </submittedName>
</protein>
<gene>
    <name evidence="1" type="ORF">MM171B02484_0001</name>
</gene>
<dbReference type="EMBL" id="MT143937">
    <property type="protein sequence ID" value="QJH92985.1"/>
    <property type="molecule type" value="Genomic_DNA"/>
</dbReference>
<reference evidence="1" key="1">
    <citation type="submission" date="2020-03" db="EMBL/GenBank/DDBJ databases">
        <title>The deep terrestrial virosphere.</title>
        <authorList>
            <person name="Holmfeldt K."/>
            <person name="Nilsson E."/>
            <person name="Simone D."/>
            <person name="Lopez-Fernandez M."/>
            <person name="Wu X."/>
            <person name="de Brujin I."/>
            <person name="Lundin D."/>
            <person name="Andersson A."/>
            <person name="Bertilsson S."/>
            <person name="Dopson M."/>
        </authorList>
    </citation>
    <scope>NUCLEOTIDE SEQUENCE</scope>
    <source>
        <strain evidence="1">MM171B02484</strain>
    </source>
</reference>
<accession>A0A6M3X8H3</accession>